<evidence type="ECO:0000256" key="14">
    <source>
        <dbReference type="ARBA" id="ARBA00023268"/>
    </source>
</evidence>
<comment type="caution">
    <text evidence="21">The sequence shown here is derived from an EMBL/GenBank/DDBJ whole genome shotgun (WGS) entry which is preliminary data.</text>
</comment>
<evidence type="ECO:0000259" key="20">
    <source>
        <dbReference type="Pfam" id="PF00912"/>
    </source>
</evidence>
<evidence type="ECO:0000256" key="15">
    <source>
        <dbReference type="ARBA" id="ARBA00023316"/>
    </source>
</evidence>
<evidence type="ECO:0000256" key="4">
    <source>
        <dbReference type="ARBA" id="ARBA00007739"/>
    </source>
</evidence>
<evidence type="ECO:0000256" key="11">
    <source>
        <dbReference type="ARBA" id="ARBA00022960"/>
    </source>
</evidence>
<dbReference type="AlphaFoldDB" id="A0A5C6RQM9"/>
<gene>
    <name evidence="21" type="ORF">FRY74_09655</name>
</gene>
<evidence type="ECO:0000313" key="21">
    <source>
        <dbReference type="EMBL" id="TXB64706.1"/>
    </source>
</evidence>
<dbReference type="InterPro" id="IPR036950">
    <property type="entry name" value="PBP_transglycosylase"/>
</dbReference>
<evidence type="ECO:0000256" key="13">
    <source>
        <dbReference type="ARBA" id="ARBA00023136"/>
    </source>
</evidence>
<dbReference type="GO" id="GO:0008360">
    <property type="term" value="P:regulation of cell shape"/>
    <property type="evidence" value="ECO:0007669"/>
    <property type="project" value="UniProtKB-KW"/>
</dbReference>
<proteinExistence type="inferred from homology"/>
<dbReference type="GO" id="GO:0005886">
    <property type="term" value="C:plasma membrane"/>
    <property type="evidence" value="ECO:0007669"/>
    <property type="project" value="UniProtKB-SubCell"/>
</dbReference>
<dbReference type="Gene3D" id="3.40.710.10">
    <property type="entry name" value="DD-peptidase/beta-lactamase superfamily"/>
    <property type="match status" value="1"/>
</dbReference>
<evidence type="ECO:0000256" key="5">
    <source>
        <dbReference type="ARBA" id="ARBA00022475"/>
    </source>
</evidence>
<keyword evidence="18" id="KW-1133">Transmembrane helix</keyword>
<sequence length="823" mass="93079">MTKKQDNKQNVFKWVILTWGIVVVLPFFIFFTTMWAAKTGSLGFDPLPSLEELENPKSNLASEIFTADGKMIGKYFKENRTNVKFEELSPFLVDALIATEDERFRSHSGIDFRGLMRAVVNLGSAGGASTITQQLAKMMFNEPAKSKLQRIGQKLQEWILAVELEKRYTKNEIIVMYYNKFDFIYNAVGIKSASNVYFNKNPKDLNIEEAAVLVGMAKNPSLYNPKRFPENAMKRREVVFAQMKRSELVSKEEYDSLRVLPLTLDYKIVDHKEGIAPYFRETLRLRLQDLLDSKDEDGNYIYSKKDGTPYNIYKDGLKIHTTINSRMQKYAEWAIEEYIAKTLQKQFNKHLSRVRTKRYPYDGSHKGISEKQYASIMESAMINTPRYRILAGQECENCGRRGKTIKKEGDFYVCQAEDCGNKRKVFPLDSIPSVFDKKIKMEVFSHQGEIDTLLSPNDSLKYYKTFLHAGLMSVDPHTGYIKAWVGGVNYQNFAYDHVTSTRQVGSTFKPFVYSTAIQNGYSPCHEVTDTKYTFHKGEFGLLKDWTPSNSDGSSGCNVSLKYALANSMNTITAWIMKQFGPQAVIDQARAMGITSHLDPVPSLCLGVADISVYEMVGANASMANKGVWIEPSMYTRIEDKHGNVIVDFKPKTNEAMSEETAYVMLDLMKGVVDGEYNKCTGDLRKSKGKSPMYTSGTGMRLRGSVSESRPYVGHRYPIAGKTGTTQNNSDGWFMGITPDLVTGVWVGADERAIRFATTDMGQGANTALPVWGYYMQKVKADKKLNYPDKDFEKPEKPLVIELDCVKYNLGNSVGGGYNDDVPY</sequence>
<keyword evidence="12" id="KW-0573">Peptidoglycan synthesis</keyword>
<comment type="pathway">
    <text evidence="2">Cell wall biogenesis; peptidoglycan biosynthesis.</text>
</comment>
<dbReference type="GO" id="GO:0009002">
    <property type="term" value="F:serine-type D-Ala-D-Ala carboxypeptidase activity"/>
    <property type="evidence" value="ECO:0007669"/>
    <property type="project" value="UniProtKB-EC"/>
</dbReference>
<feature type="domain" description="Glycosyl transferase family 51" evidence="20">
    <location>
        <begin position="69"/>
        <end position="244"/>
    </location>
</feature>
<evidence type="ECO:0000256" key="8">
    <source>
        <dbReference type="ARBA" id="ARBA00022676"/>
    </source>
</evidence>
<evidence type="ECO:0000256" key="18">
    <source>
        <dbReference type="SAM" id="Phobius"/>
    </source>
</evidence>
<dbReference type="Proteomes" id="UP000321721">
    <property type="component" value="Unassembled WGS sequence"/>
</dbReference>
<protein>
    <submittedName>
        <fullName evidence="21">Penicillin-binding protein</fullName>
    </submittedName>
</protein>
<feature type="transmembrane region" description="Helical" evidence="18">
    <location>
        <begin position="12"/>
        <end position="37"/>
    </location>
</feature>
<keyword evidence="18" id="KW-0812">Transmembrane</keyword>
<dbReference type="GO" id="GO:0006508">
    <property type="term" value="P:proteolysis"/>
    <property type="evidence" value="ECO:0007669"/>
    <property type="project" value="UniProtKB-KW"/>
</dbReference>
<dbReference type="PANTHER" id="PTHR32282:SF11">
    <property type="entry name" value="PENICILLIN-BINDING PROTEIN 1B"/>
    <property type="match status" value="1"/>
</dbReference>
<dbReference type="GO" id="GO:0008955">
    <property type="term" value="F:peptidoglycan glycosyltransferase activity"/>
    <property type="evidence" value="ECO:0007669"/>
    <property type="project" value="UniProtKB-EC"/>
</dbReference>
<keyword evidence="5" id="KW-1003">Cell membrane</keyword>
<evidence type="ECO:0000256" key="16">
    <source>
        <dbReference type="ARBA" id="ARBA00034000"/>
    </source>
</evidence>
<dbReference type="Gene3D" id="1.10.3810.10">
    <property type="entry name" value="Biosynthetic peptidoglycan transglycosylase-like"/>
    <property type="match status" value="1"/>
</dbReference>
<keyword evidence="11" id="KW-0133">Cell shape</keyword>
<dbReference type="InterPro" id="IPR012338">
    <property type="entry name" value="Beta-lactam/transpept-like"/>
</dbReference>
<dbReference type="EMBL" id="VOOS01000004">
    <property type="protein sequence ID" value="TXB64706.1"/>
    <property type="molecule type" value="Genomic_DNA"/>
</dbReference>
<dbReference type="RefSeq" id="WP_147100933.1">
    <property type="nucleotide sequence ID" value="NZ_VOOS01000004.1"/>
</dbReference>
<dbReference type="OrthoDB" id="9766909at2"/>
<keyword evidence="7" id="KW-0645">Protease</keyword>
<evidence type="ECO:0000256" key="3">
    <source>
        <dbReference type="ARBA" id="ARBA00007090"/>
    </source>
</evidence>
<keyword evidence="14" id="KW-0511">Multifunctional enzyme</keyword>
<evidence type="ECO:0000256" key="7">
    <source>
        <dbReference type="ARBA" id="ARBA00022670"/>
    </source>
</evidence>
<comment type="catalytic activity">
    <reaction evidence="17">
        <text>[GlcNAc-(1-&gt;4)-Mur2Ac(oyl-L-Ala-gamma-D-Glu-L-Lys-D-Ala-D-Ala)](n)-di-trans,octa-cis-undecaprenyl diphosphate + beta-D-GlcNAc-(1-&gt;4)-Mur2Ac(oyl-L-Ala-gamma-D-Glu-L-Lys-D-Ala-D-Ala)-di-trans,octa-cis-undecaprenyl diphosphate = [GlcNAc-(1-&gt;4)-Mur2Ac(oyl-L-Ala-gamma-D-Glu-L-Lys-D-Ala-D-Ala)](n+1)-di-trans,octa-cis-undecaprenyl diphosphate + di-trans,octa-cis-undecaprenyl diphosphate + H(+)</text>
        <dbReference type="Rhea" id="RHEA:23708"/>
        <dbReference type="Rhea" id="RHEA-COMP:9602"/>
        <dbReference type="Rhea" id="RHEA-COMP:9603"/>
        <dbReference type="ChEBI" id="CHEBI:15378"/>
        <dbReference type="ChEBI" id="CHEBI:58405"/>
        <dbReference type="ChEBI" id="CHEBI:60033"/>
        <dbReference type="ChEBI" id="CHEBI:78435"/>
        <dbReference type="EC" id="2.4.99.28"/>
    </reaction>
</comment>
<dbReference type="InterPro" id="IPR023346">
    <property type="entry name" value="Lysozyme-like_dom_sf"/>
</dbReference>
<keyword evidence="6" id="KW-0121">Carboxypeptidase</keyword>
<evidence type="ECO:0000259" key="19">
    <source>
        <dbReference type="Pfam" id="PF00905"/>
    </source>
</evidence>
<evidence type="ECO:0000256" key="10">
    <source>
        <dbReference type="ARBA" id="ARBA00022801"/>
    </source>
</evidence>
<comment type="catalytic activity">
    <reaction evidence="16">
        <text>Preferential cleavage: (Ac)2-L-Lys-D-Ala-|-D-Ala. Also transpeptidation of peptidyl-alanyl moieties that are N-acyl substituents of D-alanine.</text>
        <dbReference type="EC" id="3.4.16.4"/>
    </reaction>
</comment>
<comment type="similarity">
    <text evidence="3">In the C-terminal section; belongs to the transpeptidase family.</text>
</comment>
<keyword evidence="8" id="KW-0328">Glycosyltransferase</keyword>
<dbReference type="InterPro" id="IPR050396">
    <property type="entry name" value="Glycosyltr_51/Transpeptidase"/>
</dbReference>
<dbReference type="PANTHER" id="PTHR32282">
    <property type="entry name" value="BINDING PROTEIN TRANSPEPTIDASE, PUTATIVE-RELATED"/>
    <property type="match status" value="1"/>
</dbReference>
<evidence type="ECO:0000256" key="6">
    <source>
        <dbReference type="ARBA" id="ARBA00022645"/>
    </source>
</evidence>
<comment type="similarity">
    <text evidence="4">In the N-terminal section; belongs to the glycosyltransferase 51 family.</text>
</comment>
<dbReference type="GO" id="GO:0071555">
    <property type="term" value="P:cell wall organization"/>
    <property type="evidence" value="ECO:0007669"/>
    <property type="project" value="UniProtKB-KW"/>
</dbReference>
<dbReference type="GO" id="GO:0030288">
    <property type="term" value="C:outer membrane-bounded periplasmic space"/>
    <property type="evidence" value="ECO:0007669"/>
    <property type="project" value="TreeGrafter"/>
</dbReference>
<feature type="domain" description="Penicillin-binding protein transpeptidase" evidence="19">
    <location>
        <begin position="474"/>
        <end position="739"/>
    </location>
</feature>
<evidence type="ECO:0000256" key="1">
    <source>
        <dbReference type="ARBA" id="ARBA00004236"/>
    </source>
</evidence>
<dbReference type="InterPro" id="IPR001460">
    <property type="entry name" value="PCN-bd_Tpept"/>
</dbReference>
<evidence type="ECO:0000256" key="2">
    <source>
        <dbReference type="ARBA" id="ARBA00004752"/>
    </source>
</evidence>
<dbReference type="GO" id="GO:0009252">
    <property type="term" value="P:peptidoglycan biosynthetic process"/>
    <property type="evidence" value="ECO:0007669"/>
    <property type="project" value="UniProtKB-KW"/>
</dbReference>
<dbReference type="InterPro" id="IPR001264">
    <property type="entry name" value="Glyco_trans_51"/>
</dbReference>
<keyword evidence="15" id="KW-0961">Cell wall biogenesis/degradation</keyword>
<dbReference type="GO" id="GO:0008658">
    <property type="term" value="F:penicillin binding"/>
    <property type="evidence" value="ECO:0007669"/>
    <property type="project" value="InterPro"/>
</dbReference>
<keyword evidence="22" id="KW-1185">Reference proteome</keyword>
<dbReference type="SUPFAM" id="SSF56601">
    <property type="entry name" value="beta-lactamase/transpeptidase-like"/>
    <property type="match status" value="1"/>
</dbReference>
<evidence type="ECO:0000313" key="22">
    <source>
        <dbReference type="Proteomes" id="UP000321721"/>
    </source>
</evidence>
<accession>A0A5C6RQM9</accession>
<dbReference type="Pfam" id="PF00912">
    <property type="entry name" value="Transgly"/>
    <property type="match status" value="1"/>
</dbReference>
<organism evidence="21 22">
    <name type="scientific">Vicingus serpentipes</name>
    <dbReference type="NCBI Taxonomy" id="1926625"/>
    <lineage>
        <taxon>Bacteria</taxon>
        <taxon>Pseudomonadati</taxon>
        <taxon>Bacteroidota</taxon>
        <taxon>Flavobacteriia</taxon>
        <taxon>Flavobacteriales</taxon>
        <taxon>Vicingaceae</taxon>
        <taxon>Vicingus</taxon>
    </lineage>
</organism>
<keyword evidence="10" id="KW-0378">Hydrolase</keyword>
<evidence type="ECO:0000256" key="9">
    <source>
        <dbReference type="ARBA" id="ARBA00022679"/>
    </source>
</evidence>
<evidence type="ECO:0000256" key="17">
    <source>
        <dbReference type="ARBA" id="ARBA00049902"/>
    </source>
</evidence>
<name>A0A5C6RQM9_9FLAO</name>
<dbReference type="SUPFAM" id="SSF53955">
    <property type="entry name" value="Lysozyme-like"/>
    <property type="match status" value="1"/>
</dbReference>
<comment type="subcellular location">
    <subcellularLocation>
        <location evidence="1">Cell membrane</location>
    </subcellularLocation>
</comment>
<keyword evidence="13 18" id="KW-0472">Membrane</keyword>
<reference evidence="21 22" key="1">
    <citation type="submission" date="2019-08" db="EMBL/GenBank/DDBJ databases">
        <title>Genome of Vicingus serpentipes NCIMB 15042.</title>
        <authorList>
            <person name="Bowman J.P."/>
        </authorList>
    </citation>
    <scope>NUCLEOTIDE SEQUENCE [LARGE SCALE GENOMIC DNA]</scope>
    <source>
        <strain evidence="21 22">NCIMB 15042</strain>
    </source>
</reference>
<keyword evidence="9" id="KW-0808">Transferase</keyword>
<evidence type="ECO:0000256" key="12">
    <source>
        <dbReference type="ARBA" id="ARBA00022984"/>
    </source>
</evidence>
<dbReference type="Pfam" id="PF00905">
    <property type="entry name" value="Transpeptidase"/>
    <property type="match status" value="1"/>
</dbReference>